<sequence length="105" mass="10848">MRGASAGGGVRCGPSVAGRAHAAEPHVSQPRAPGRVRCELPRACGPDPDARPPVNLRTVRGWSRSSPRPLNPLFDCGPCVLLAQFPAPLAGSVLTHIGHFSPSGV</sequence>
<evidence type="ECO:0000256" key="1">
    <source>
        <dbReference type="SAM" id="MobiDB-lite"/>
    </source>
</evidence>
<organism evidence="2 3">
    <name type="scientific">Streptomyces violascens</name>
    <dbReference type="NCBI Taxonomy" id="67381"/>
    <lineage>
        <taxon>Bacteria</taxon>
        <taxon>Bacillati</taxon>
        <taxon>Actinomycetota</taxon>
        <taxon>Actinomycetes</taxon>
        <taxon>Kitasatosporales</taxon>
        <taxon>Streptomycetaceae</taxon>
        <taxon>Streptomyces</taxon>
    </lineage>
</organism>
<dbReference type="EMBL" id="BNDY01000021">
    <property type="protein sequence ID" value="GHI43680.1"/>
    <property type="molecule type" value="Genomic_DNA"/>
</dbReference>
<reference evidence="2" key="1">
    <citation type="submission" date="2024-05" db="EMBL/GenBank/DDBJ databases">
        <title>Whole genome shotgun sequence of Streptomyces violascens NBRC 12920.</title>
        <authorList>
            <person name="Komaki H."/>
            <person name="Tamura T."/>
        </authorList>
    </citation>
    <scope>NUCLEOTIDE SEQUENCE</scope>
    <source>
        <strain evidence="2">NBRC 12920</strain>
    </source>
</reference>
<keyword evidence="3" id="KW-1185">Reference proteome</keyword>
<proteinExistence type="predicted"/>
<feature type="compositionally biased region" description="Gly residues" evidence="1">
    <location>
        <begin position="1"/>
        <end position="11"/>
    </location>
</feature>
<protein>
    <submittedName>
        <fullName evidence="2">Uncharacterized protein</fullName>
    </submittedName>
</protein>
<gene>
    <name evidence="2" type="ORF">Sviol_80880</name>
</gene>
<feature type="region of interest" description="Disordered" evidence="1">
    <location>
        <begin position="1"/>
        <end position="33"/>
    </location>
</feature>
<name>A0ABQ3R2F3_9ACTN</name>
<evidence type="ECO:0000313" key="3">
    <source>
        <dbReference type="Proteomes" id="UP001050808"/>
    </source>
</evidence>
<comment type="caution">
    <text evidence="2">The sequence shown here is derived from an EMBL/GenBank/DDBJ whole genome shotgun (WGS) entry which is preliminary data.</text>
</comment>
<accession>A0ABQ3R2F3</accession>
<evidence type="ECO:0000313" key="2">
    <source>
        <dbReference type="EMBL" id="GHI43680.1"/>
    </source>
</evidence>
<dbReference type="Proteomes" id="UP001050808">
    <property type="component" value="Unassembled WGS sequence"/>
</dbReference>